<dbReference type="RefSeq" id="XP_040771785.1">
    <property type="nucleotide sequence ID" value="XM_040924346.1"/>
</dbReference>
<dbReference type="InterPro" id="IPR007577">
    <property type="entry name" value="GlycoTrfase_DXD_sugar-bd_CS"/>
</dbReference>
<protein>
    <submittedName>
        <fullName evidence="2">Family 32 glycosyltransferase</fullName>
    </submittedName>
</protein>
<evidence type="ECO:0000313" key="2">
    <source>
        <dbReference type="EMBL" id="KAF3760806.1"/>
    </source>
</evidence>
<name>A0A9P5CKC4_CRYP1</name>
<dbReference type="AlphaFoldDB" id="A0A9P5CKC4"/>
<dbReference type="GO" id="GO:0000136">
    <property type="term" value="C:mannan polymerase complex"/>
    <property type="evidence" value="ECO:0007669"/>
    <property type="project" value="TreeGrafter"/>
</dbReference>
<dbReference type="EMBL" id="MU032352">
    <property type="protein sequence ID" value="KAF3760806.1"/>
    <property type="molecule type" value="Genomic_DNA"/>
</dbReference>
<dbReference type="Gene3D" id="3.90.550.20">
    <property type="match status" value="1"/>
</dbReference>
<dbReference type="SUPFAM" id="SSF53448">
    <property type="entry name" value="Nucleotide-diphospho-sugar transferases"/>
    <property type="match status" value="1"/>
</dbReference>
<evidence type="ECO:0000313" key="3">
    <source>
        <dbReference type="Proteomes" id="UP000803844"/>
    </source>
</evidence>
<comment type="caution">
    <text evidence="2">The sequence shown here is derived from an EMBL/GenBank/DDBJ whole genome shotgun (WGS) entry which is preliminary data.</text>
</comment>
<feature type="non-terminal residue" evidence="2">
    <location>
        <position position="1"/>
    </location>
</feature>
<dbReference type="InterPro" id="IPR039367">
    <property type="entry name" value="Och1-like"/>
</dbReference>
<organism evidence="2 3">
    <name type="scientific">Cryphonectria parasitica (strain ATCC 38755 / EP155)</name>
    <dbReference type="NCBI Taxonomy" id="660469"/>
    <lineage>
        <taxon>Eukaryota</taxon>
        <taxon>Fungi</taxon>
        <taxon>Dikarya</taxon>
        <taxon>Ascomycota</taxon>
        <taxon>Pezizomycotina</taxon>
        <taxon>Sordariomycetes</taxon>
        <taxon>Sordariomycetidae</taxon>
        <taxon>Diaporthales</taxon>
        <taxon>Cryphonectriaceae</taxon>
        <taxon>Cryphonectria-Endothia species complex</taxon>
        <taxon>Cryphonectria</taxon>
    </lineage>
</organism>
<keyword evidence="3" id="KW-1185">Reference proteome</keyword>
<dbReference type="InterPro" id="IPR029044">
    <property type="entry name" value="Nucleotide-diphossugar_trans"/>
</dbReference>
<comment type="similarity">
    <text evidence="1">Belongs to the glycosyltransferase 32 family.</text>
</comment>
<accession>A0A9P5CKC4</accession>
<sequence>ASFAAKSPSHTYSILDKQGAVALVDHVAATYPGYANIRQLFDAIPRTVIRADFLRFLLLAVEGGVYSDSDTLMVRPLADWVPDGLKDRTRLIVGIEADAGRHSMLIKGTSHRVQFCQWTLAGAPGHPALWAMVDRVLERTAAVKTFSDAEVLDLGGPAGWTEVVFEHLRKETGTVVTWENMTGMREPRLFGDTLVLPIDGFATGVPHSGSSQDWTDMTMVQHMFFGGWKDSGM</sequence>
<dbReference type="GO" id="GO:0006487">
    <property type="term" value="P:protein N-linked glycosylation"/>
    <property type="evidence" value="ECO:0007669"/>
    <property type="project" value="TreeGrafter"/>
</dbReference>
<dbReference type="PANTHER" id="PTHR31834">
    <property type="entry name" value="INITIATION-SPECIFIC ALPHA-1,6-MANNOSYLTRANSFERASE"/>
    <property type="match status" value="1"/>
</dbReference>
<dbReference type="PANTHER" id="PTHR31834:SF1">
    <property type="entry name" value="INITIATION-SPECIFIC ALPHA-1,6-MANNOSYLTRANSFERASE"/>
    <property type="match status" value="1"/>
</dbReference>
<evidence type="ECO:0000256" key="1">
    <source>
        <dbReference type="ARBA" id="ARBA00009003"/>
    </source>
</evidence>
<dbReference type="OrthoDB" id="409543at2759"/>
<reference evidence="2" key="1">
    <citation type="journal article" date="2020" name="Phytopathology">
        <title>Genome sequence of the chestnut blight fungus Cryphonectria parasitica EP155: A fundamental resource for an archetypical invasive plant pathogen.</title>
        <authorList>
            <person name="Crouch J.A."/>
            <person name="Dawe A."/>
            <person name="Aerts A."/>
            <person name="Barry K."/>
            <person name="Churchill A.C.L."/>
            <person name="Grimwood J."/>
            <person name="Hillman B."/>
            <person name="Milgroom M.G."/>
            <person name="Pangilinan J."/>
            <person name="Smith M."/>
            <person name="Salamov A."/>
            <person name="Schmutz J."/>
            <person name="Yadav J."/>
            <person name="Grigoriev I.V."/>
            <person name="Nuss D."/>
        </authorList>
    </citation>
    <scope>NUCLEOTIDE SEQUENCE</scope>
    <source>
        <strain evidence="2">EP155</strain>
    </source>
</reference>
<dbReference type="GeneID" id="63841475"/>
<dbReference type="GO" id="GO:0000009">
    <property type="term" value="F:alpha-1,6-mannosyltransferase activity"/>
    <property type="evidence" value="ECO:0007669"/>
    <property type="project" value="InterPro"/>
</dbReference>
<gene>
    <name evidence="2" type="ORF">M406DRAFT_47756</name>
</gene>
<dbReference type="Proteomes" id="UP000803844">
    <property type="component" value="Unassembled WGS sequence"/>
</dbReference>
<dbReference type="Pfam" id="PF04488">
    <property type="entry name" value="Gly_transf_sug"/>
    <property type="match status" value="1"/>
</dbReference>
<proteinExistence type="inferred from homology"/>